<evidence type="ECO:0000313" key="8">
    <source>
        <dbReference type="Proteomes" id="UP001500755"/>
    </source>
</evidence>
<evidence type="ECO:0000256" key="3">
    <source>
        <dbReference type="ARBA" id="ARBA00022833"/>
    </source>
</evidence>
<dbReference type="PANTHER" id="PTHR11002:SF79">
    <property type="entry name" value="CARBONIC ANHYDRASE 2"/>
    <property type="match status" value="1"/>
</dbReference>
<evidence type="ECO:0000256" key="6">
    <source>
        <dbReference type="ARBA" id="ARBA00048348"/>
    </source>
</evidence>
<keyword evidence="3" id="KW-0862">Zinc</keyword>
<dbReference type="SUPFAM" id="SSF53056">
    <property type="entry name" value="beta-carbonic anhydrase, cab"/>
    <property type="match status" value="1"/>
</dbReference>
<dbReference type="Proteomes" id="UP001500755">
    <property type="component" value="Unassembled WGS sequence"/>
</dbReference>
<accession>A0ABN2T8G7</accession>
<dbReference type="CDD" id="cd03378">
    <property type="entry name" value="beta_CA_cladeC"/>
    <property type="match status" value="1"/>
</dbReference>
<dbReference type="PANTHER" id="PTHR11002">
    <property type="entry name" value="CARBONIC ANHYDRASE"/>
    <property type="match status" value="1"/>
</dbReference>
<keyword evidence="4" id="KW-0456">Lyase</keyword>
<proteinExistence type="inferred from homology"/>
<dbReference type="SMART" id="SM00947">
    <property type="entry name" value="Pro_CA"/>
    <property type="match status" value="1"/>
</dbReference>
<evidence type="ECO:0000256" key="1">
    <source>
        <dbReference type="ARBA" id="ARBA00006217"/>
    </source>
</evidence>
<sequence length="220" mass="22872">MTTGSQAGVSAPQYADPASAYERLLEGNARFVEGNLEHPNQDAARRAALAGGQAPFASLLGCSDSRVAAEMIFDVGLGEMFIVRTAGQVTGNVSMGSLEYGVEALGTPLLVVLGHDSCGAVRATIDAVESGETPEGFIGDIVSGLYPSIVRARRAGDTSVEGAVTRNTVDTVLSLAQRSQILRRAIDEGRLEIVGLTYDLSDGRVQEVARITASGTTTAL</sequence>
<evidence type="ECO:0000256" key="5">
    <source>
        <dbReference type="ARBA" id="ARBA00024993"/>
    </source>
</evidence>
<name>A0ABN2T8G7_9MICO</name>
<dbReference type="EC" id="4.2.1.1" evidence="2"/>
<dbReference type="Gene3D" id="3.40.1050.10">
    <property type="entry name" value="Carbonic anhydrase"/>
    <property type="match status" value="1"/>
</dbReference>
<comment type="caution">
    <text evidence="7">The sequence shown here is derived from an EMBL/GenBank/DDBJ whole genome shotgun (WGS) entry which is preliminary data.</text>
</comment>
<comment type="function">
    <text evidence="5">Catalyzes the reversible hydration of carbon dioxide to form bicarbonate.</text>
</comment>
<dbReference type="EMBL" id="BAAANO010000007">
    <property type="protein sequence ID" value="GAA2001647.1"/>
    <property type="molecule type" value="Genomic_DNA"/>
</dbReference>
<dbReference type="RefSeq" id="WP_344307140.1">
    <property type="nucleotide sequence ID" value="NZ_BAAANO010000007.1"/>
</dbReference>
<organism evidence="7 8">
    <name type="scientific">Brevibacterium samyangense</name>
    <dbReference type="NCBI Taxonomy" id="366888"/>
    <lineage>
        <taxon>Bacteria</taxon>
        <taxon>Bacillati</taxon>
        <taxon>Actinomycetota</taxon>
        <taxon>Actinomycetes</taxon>
        <taxon>Micrococcales</taxon>
        <taxon>Brevibacteriaceae</taxon>
        <taxon>Brevibacterium</taxon>
    </lineage>
</organism>
<keyword evidence="8" id="KW-1185">Reference proteome</keyword>
<evidence type="ECO:0000256" key="4">
    <source>
        <dbReference type="ARBA" id="ARBA00023239"/>
    </source>
</evidence>
<dbReference type="InterPro" id="IPR015892">
    <property type="entry name" value="Carbonic_anhydrase_CS"/>
</dbReference>
<reference evidence="7 8" key="1">
    <citation type="journal article" date="2019" name="Int. J. Syst. Evol. Microbiol.">
        <title>The Global Catalogue of Microorganisms (GCM) 10K type strain sequencing project: providing services to taxonomists for standard genome sequencing and annotation.</title>
        <authorList>
            <consortium name="The Broad Institute Genomics Platform"/>
            <consortium name="The Broad Institute Genome Sequencing Center for Infectious Disease"/>
            <person name="Wu L."/>
            <person name="Ma J."/>
        </authorList>
    </citation>
    <scope>NUCLEOTIDE SEQUENCE [LARGE SCALE GENOMIC DNA]</scope>
    <source>
        <strain evidence="7 8">JCM 14546</strain>
    </source>
</reference>
<dbReference type="InterPro" id="IPR036874">
    <property type="entry name" value="Carbonic_anhydrase_sf"/>
</dbReference>
<dbReference type="InterPro" id="IPR001765">
    <property type="entry name" value="Carbonic_anhydrase"/>
</dbReference>
<gene>
    <name evidence="7" type="ORF">GCM10009755_07640</name>
</gene>
<evidence type="ECO:0000256" key="2">
    <source>
        <dbReference type="ARBA" id="ARBA00012925"/>
    </source>
</evidence>
<evidence type="ECO:0000313" key="7">
    <source>
        <dbReference type="EMBL" id="GAA2001647.1"/>
    </source>
</evidence>
<comment type="similarity">
    <text evidence="1">Belongs to the beta-class carbonic anhydrase family.</text>
</comment>
<dbReference type="PROSITE" id="PS00704">
    <property type="entry name" value="PROK_CO2_ANHYDRASE_1"/>
    <property type="match status" value="1"/>
</dbReference>
<comment type="catalytic activity">
    <reaction evidence="6">
        <text>hydrogencarbonate + H(+) = CO2 + H2O</text>
        <dbReference type="Rhea" id="RHEA:10748"/>
        <dbReference type="ChEBI" id="CHEBI:15377"/>
        <dbReference type="ChEBI" id="CHEBI:15378"/>
        <dbReference type="ChEBI" id="CHEBI:16526"/>
        <dbReference type="ChEBI" id="CHEBI:17544"/>
        <dbReference type="EC" id="4.2.1.1"/>
    </reaction>
</comment>
<dbReference type="Pfam" id="PF00484">
    <property type="entry name" value="Pro_CA"/>
    <property type="match status" value="1"/>
</dbReference>
<protein>
    <recommendedName>
        <fullName evidence="2">carbonic anhydrase</fullName>
        <ecNumber evidence="2">4.2.1.1</ecNumber>
    </recommendedName>
</protein>